<feature type="compositionally biased region" description="Low complexity" evidence="1">
    <location>
        <begin position="113"/>
        <end position="122"/>
    </location>
</feature>
<keyword evidence="2" id="KW-0812">Transmembrane</keyword>
<evidence type="ECO:0000256" key="1">
    <source>
        <dbReference type="SAM" id="MobiDB-lite"/>
    </source>
</evidence>
<feature type="compositionally biased region" description="Basic and acidic residues" evidence="1">
    <location>
        <begin position="536"/>
        <end position="546"/>
    </location>
</feature>
<evidence type="ECO:0000256" key="2">
    <source>
        <dbReference type="SAM" id="Phobius"/>
    </source>
</evidence>
<feature type="transmembrane region" description="Helical" evidence="2">
    <location>
        <begin position="397"/>
        <end position="416"/>
    </location>
</feature>
<dbReference type="InterPro" id="IPR027948">
    <property type="entry name" value="DUF4436"/>
</dbReference>
<organism evidence="3 4">
    <name type="scientific">Edaphochlamys debaryana</name>
    <dbReference type="NCBI Taxonomy" id="47281"/>
    <lineage>
        <taxon>Eukaryota</taxon>
        <taxon>Viridiplantae</taxon>
        <taxon>Chlorophyta</taxon>
        <taxon>core chlorophytes</taxon>
        <taxon>Chlorophyceae</taxon>
        <taxon>CS clade</taxon>
        <taxon>Chlamydomonadales</taxon>
        <taxon>Chlamydomonadales incertae sedis</taxon>
        <taxon>Edaphochlamys</taxon>
    </lineage>
</organism>
<protein>
    <submittedName>
        <fullName evidence="3">Uncharacterized protein</fullName>
    </submittedName>
</protein>
<feature type="compositionally biased region" description="Basic and acidic residues" evidence="1">
    <location>
        <begin position="454"/>
        <end position="469"/>
    </location>
</feature>
<dbReference type="EMBL" id="JAEHOE010000104">
    <property type="protein sequence ID" value="KAG2486901.1"/>
    <property type="molecule type" value="Genomic_DNA"/>
</dbReference>
<keyword evidence="2" id="KW-1133">Transmembrane helix</keyword>
<feature type="region of interest" description="Disordered" evidence="1">
    <location>
        <begin position="53"/>
        <end position="122"/>
    </location>
</feature>
<keyword evidence="4" id="KW-1185">Reference proteome</keyword>
<dbReference type="Pfam" id="PF14494">
    <property type="entry name" value="DUF4436"/>
    <property type="match status" value="1"/>
</dbReference>
<keyword evidence="2" id="KW-0472">Membrane</keyword>
<reference evidence="3" key="1">
    <citation type="journal article" date="2020" name="bioRxiv">
        <title>Comparative genomics of Chlamydomonas.</title>
        <authorList>
            <person name="Craig R.J."/>
            <person name="Hasan A.R."/>
            <person name="Ness R.W."/>
            <person name="Keightley P.D."/>
        </authorList>
    </citation>
    <scope>NUCLEOTIDE SEQUENCE</scope>
    <source>
        <strain evidence="3">CCAP 11/70</strain>
    </source>
</reference>
<comment type="caution">
    <text evidence="3">The sequence shown here is derived from an EMBL/GenBank/DDBJ whole genome shotgun (WGS) entry which is preliminary data.</text>
</comment>
<sequence>MQAEQEYFRELEDTCAVVGAGLWGRMEDDDFVATPAGLNWVLATYNVEPVYASSASGPSNGSSAPPPAADTMPPYWEDYAAAADAWTGPDSPAEPPPPPPEPSAPPPAPAAAPPSSGEGAAPTSGVIKMLKRRVPEFSPAVAAWATINATVTAMDVAINSATVSFEMRVQSAVQTRISRRGSRALDWVQYPALLDRTGRVRAKDMRVKTDVVSSTTDNELSLKTGDRVFTRKLDIPLTPTTSLYMYPFDKYTGTITMVTTLTAADVSYPVALVVQQKNAVVGWVLEARLLPTIEDNRNVYNFSNPTGEYRNPDSSVTLTYTINLKRTSFVQFFSVFVLIGLWVVSCCSFGYAMDMLFIRPRNAAIADANLFTTQLFAVVGTRNIMPGVPAVGVGVDFYGIIWIMLLCLFTGGLVYARIVSQYVHKEPTLYDRLTKNEAWTDGWLAKQEAKEKLEKAKKEAEGERRERIAKYGMPGSRTKGASGGLVLTSFVLGLRRVADPVARRRAKTSRDGDDGGSDAPYKRGSEEEKPEEEDDEARRNESKATV</sequence>
<name>A0A835XN18_9CHLO</name>
<dbReference type="AlphaFoldDB" id="A0A835XN18"/>
<evidence type="ECO:0000313" key="3">
    <source>
        <dbReference type="EMBL" id="KAG2486901.1"/>
    </source>
</evidence>
<feature type="compositionally biased region" description="Basic and acidic residues" evidence="1">
    <location>
        <begin position="500"/>
        <end position="513"/>
    </location>
</feature>
<dbReference type="PANTHER" id="PTHR37330">
    <property type="entry name" value="CONSERVED TRANSMEMBRANE PROTEIN-RELATED"/>
    <property type="match status" value="1"/>
</dbReference>
<feature type="compositionally biased region" description="Low complexity" evidence="1">
    <location>
        <begin position="53"/>
        <end position="63"/>
    </location>
</feature>
<dbReference type="Proteomes" id="UP000612055">
    <property type="component" value="Unassembled WGS sequence"/>
</dbReference>
<dbReference type="PANTHER" id="PTHR37330:SF1">
    <property type="entry name" value="CONSERVED TRANSMEMBRANE PROTEIN-RELATED"/>
    <property type="match status" value="1"/>
</dbReference>
<accession>A0A835XN18</accession>
<feature type="compositionally biased region" description="Low complexity" evidence="1">
    <location>
        <begin position="73"/>
        <end position="91"/>
    </location>
</feature>
<feature type="compositionally biased region" description="Pro residues" evidence="1">
    <location>
        <begin position="92"/>
        <end position="112"/>
    </location>
</feature>
<feature type="region of interest" description="Disordered" evidence="1">
    <location>
        <begin position="454"/>
        <end position="476"/>
    </location>
</feature>
<feature type="region of interest" description="Disordered" evidence="1">
    <location>
        <begin position="500"/>
        <end position="546"/>
    </location>
</feature>
<evidence type="ECO:0000313" key="4">
    <source>
        <dbReference type="Proteomes" id="UP000612055"/>
    </source>
</evidence>
<gene>
    <name evidence="3" type="ORF">HYH03_014401</name>
</gene>
<feature type="transmembrane region" description="Helical" evidence="2">
    <location>
        <begin position="329"/>
        <end position="352"/>
    </location>
</feature>
<proteinExistence type="predicted"/>
<dbReference type="OrthoDB" id="541068at2759"/>